<protein>
    <recommendedName>
        <fullName evidence="12">Sphingomyelin phosphodiesterase</fullName>
        <ecNumber evidence="12">3.1.4.12</ecNumber>
    </recommendedName>
</protein>
<evidence type="ECO:0000256" key="6">
    <source>
        <dbReference type="ARBA" id="ARBA00022801"/>
    </source>
</evidence>
<dbReference type="GO" id="GO:0046513">
    <property type="term" value="P:ceramide biosynthetic process"/>
    <property type="evidence" value="ECO:0007669"/>
    <property type="project" value="TreeGrafter"/>
</dbReference>
<dbReference type="InterPro" id="IPR029052">
    <property type="entry name" value="Metallo-depent_PP-like"/>
</dbReference>
<evidence type="ECO:0000256" key="14">
    <source>
        <dbReference type="PIRSR" id="PIRSR000948-2"/>
    </source>
</evidence>
<feature type="binding site" evidence="13">
    <location>
        <position position="397"/>
    </location>
    <ligand>
        <name>Zn(2+)</name>
        <dbReference type="ChEBI" id="CHEBI:29105"/>
        <label>2</label>
    </ligand>
</feature>
<feature type="signal peptide" evidence="15">
    <location>
        <begin position="1"/>
        <end position="19"/>
    </location>
</feature>
<dbReference type="Gene3D" id="3.60.21.10">
    <property type="match status" value="1"/>
</dbReference>
<dbReference type="OMA" id="HNVTVAM"/>
<keyword evidence="4 13" id="KW-0479">Metal-binding</keyword>
<evidence type="ECO:0000256" key="12">
    <source>
        <dbReference type="PIRNR" id="PIRNR000948"/>
    </source>
</evidence>
<feature type="binding site" evidence="13">
    <location>
        <position position="431"/>
    </location>
    <ligand>
        <name>Zn(2+)</name>
        <dbReference type="ChEBI" id="CHEBI:29105"/>
        <label>2</label>
    </ligand>
</feature>
<feature type="binding site" evidence="13">
    <location>
        <position position="177"/>
    </location>
    <ligand>
        <name>Zn(2+)</name>
        <dbReference type="ChEBI" id="CHEBI:29105"/>
        <label>1</label>
    </ligand>
</feature>
<dbReference type="PIRSF" id="PIRSF000948">
    <property type="entry name" value="Sphingomy_PDE"/>
    <property type="match status" value="1"/>
</dbReference>
<dbReference type="InterPro" id="IPR011001">
    <property type="entry name" value="Saposin-like"/>
</dbReference>
<dbReference type="GO" id="GO:0005615">
    <property type="term" value="C:extracellular space"/>
    <property type="evidence" value="ECO:0007669"/>
    <property type="project" value="TreeGrafter"/>
</dbReference>
<feature type="disulfide bond" evidence="14">
    <location>
        <begin position="92"/>
        <end position="103"/>
    </location>
</feature>
<evidence type="ECO:0000256" key="10">
    <source>
        <dbReference type="ARBA" id="ARBA00023295"/>
    </source>
</evidence>
<keyword evidence="6 12" id="KW-0378">Hydrolase</keyword>
<dbReference type="CDD" id="cd00842">
    <property type="entry name" value="MPP_ASMase"/>
    <property type="match status" value="1"/>
</dbReference>
<dbReference type="GO" id="GO:0016798">
    <property type="term" value="F:hydrolase activity, acting on glycosyl bonds"/>
    <property type="evidence" value="ECO:0007669"/>
    <property type="project" value="UniProtKB-KW"/>
</dbReference>
<feature type="binding site" evidence="13">
    <location>
        <position position="250"/>
    </location>
    <ligand>
        <name>Zn(2+)</name>
        <dbReference type="ChEBI" id="CHEBI:29105"/>
        <label>1</label>
    </ligand>
</feature>
<organism evidence="17 18">
    <name type="scientific">Haemaphysalis longicornis</name>
    <name type="common">Bush tick</name>
    <dbReference type="NCBI Taxonomy" id="44386"/>
    <lineage>
        <taxon>Eukaryota</taxon>
        <taxon>Metazoa</taxon>
        <taxon>Ecdysozoa</taxon>
        <taxon>Arthropoda</taxon>
        <taxon>Chelicerata</taxon>
        <taxon>Arachnida</taxon>
        <taxon>Acari</taxon>
        <taxon>Parasitiformes</taxon>
        <taxon>Ixodida</taxon>
        <taxon>Ixodoidea</taxon>
        <taxon>Ixodidae</taxon>
        <taxon>Haemaphysalinae</taxon>
        <taxon>Haemaphysalis</taxon>
    </lineage>
</organism>
<dbReference type="Pfam" id="PF00149">
    <property type="entry name" value="Metallophos"/>
    <property type="match status" value="1"/>
</dbReference>
<dbReference type="PROSITE" id="PS50015">
    <property type="entry name" value="SAP_B"/>
    <property type="match status" value="1"/>
</dbReference>
<dbReference type="OrthoDB" id="282973at2759"/>
<dbReference type="SMART" id="SM00741">
    <property type="entry name" value="SapB"/>
    <property type="match status" value="1"/>
</dbReference>
<dbReference type="GO" id="GO:0046872">
    <property type="term" value="F:metal ion binding"/>
    <property type="evidence" value="ECO:0007669"/>
    <property type="project" value="UniProtKB-KW"/>
</dbReference>
<feature type="disulfide bond" evidence="14">
    <location>
        <begin position="582"/>
        <end position="586"/>
    </location>
</feature>
<feature type="binding site" evidence="13">
    <location>
        <position position="290"/>
    </location>
    <ligand>
        <name>Zn(2+)</name>
        <dbReference type="ChEBI" id="CHEBI:29105"/>
        <label>2</label>
    </ligand>
</feature>
<gene>
    <name evidence="17" type="ORF">HPB48_013956</name>
</gene>
<keyword evidence="9" id="KW-0325">Glycoprotein</keyword>
<evidence type="ECO:0000256" key="3">
    <source>
        <dbReference type="ARBA" id="ARBA00022525"/>
    </source>
</evidence>
<dbReference type="PROSITE" id="PS51257">
    <property type="entry name" value="PROKAR_LIPOPROTEIN"/>
    <property type="match status" value="1"/>
</dbReference>
<feature type="disulfide bond" evidence="14">
    <location>
        <begin position="61"/>
        <end position="137"/>
    </location>
</feature>
<feature type="binding site" evidence="13">
    <location>
        <position position="250"/>
    </location>
    <ligand>
        <name>Zn(2+)</name>
        <dbReference type="ChEBI" id="CHEBI:29105"/>
        <label>2</label>
    </ligand>
</feature>
<evidence type="ECO:0000256" key="15">
    <source>
        <dbReference type="SAM" id="SignalP"/>
    </source>
</evidence>
<keyword evidence="7 13" id="KW-0862">Zinc</keyword>
<dbReference type="Pfam" id="PF19272">
    <property type="entry name" value="ASMase_C"/>
    <property type="match status" value="1"/>
</dbReference>
<dbReference type="VEuPathDB" id="VectorBase:HLOH_060168"/>
<sequence>MGLSRVFALVLFLAASCHCAPPSRRWDALRKSLQRELHTAAFLIGHPEQAGGSVGASIPYCATCKLATATLLDYLHLGLPESKMVALLRAGCDRLSIETPRVCDGLVDRFKDEFFYVLRRTTLSSGEICGIVFPDECTPSAGVNWTVPLPERPKPPVQPVPLPKEGAPTVRVLHISDTHVDFEYREGSEADCNEPLCCHAGDQPKSHLGRRPAGKWGAFSTCDIPPATFEHMLKTVRDTQQIDYVIWTGDIVPHNVWNTSRSGNLDALRYSVEALQKYLPGVPVYPALGNHEGNPADSFPTPAIHGDRSVAWLYDALASTWSKWLPQTTILTTKRGGYYAVKPFPGLKIISLNMNYCNNMNWWLLLDPRDPAEQLTFLVNELLESEMMGEKVHIIGHIPPGLEDCLQVWSTNYNRIIARFESTVRAQFFGHTHQDELEVFYDGHAGQPSRRPLGLAYVAPSTTTFNTGHPSFRIYVVDGNYSNSSWAVLDHETYLMNLTELDADPSREPSWKLEYTAKAAYGMQSLQPADWDRLLERMERDDALFDMFYRYVTGFFANASSNAARDRLEDSTSSKIHSRPPCDAACRRKFLCTQRTSQSSDFHMCE</sequence>
<feature type="binding site" evidence="13">
    <location>
        <position position="433"/>
    </location>
    <ligand>
        <name>Zn(2+)</name>
        <dbReference type="ChEBI" id="CHEBI:29105"/>
        <label>1</label>
    </ligand>
</feature>
<dbReference type="InterPro" id="IPR008139">
    <property type="entry name" value="SaposinB_dom"/>
</dbReference>
<name>A0A9J6H3K0_HAELO</name>
<evidence type="ECO:0000256" key="9">
    <source>
        <dbReference type="ARBA" id="ARBA00023180"/>
    </source>
</evidence>
<comment type="function">
    <text evidence="12">Converts sphingomyelin to ceramide.</text>
</comment>
<dbReference type="GO" id="GO:0061750">
    <property type="term" value="F:acid sphingomyelin phosphodiesterase activity"/>
    <property type="evidence" value="ECO:0007669"/>
    <property type="project" value="TreeGrafter"/>
</dbReference>
<keyword evidence="5 15" id="KW-0732">Signal</keyword>
<feature type="binding site" evidence="13">
    <location>
        <position position="179"/>
    </location>
    <ligand>
        <name>Zn(2+)</name>
        <dbReference type="ChEBI" id="CHEBI:29105"/>
        <label>1</label>
    </ligand>
</feature>
<dbReference type="SUPFAM" id="SSF47862">
    <property type="entry name" value="Saposin"/>
    <property type="match status" value="1"/>
</dbReference>
<dbReference type="PANTHER" id="PTHR10340">
    <property type="entry name" value="SPHINGOMYELIN PHOSPHODIESTERASE"/>
    <property type="match status" value="1"/>
</dbReference>
<dbReference type="GO" id="GO:0006685">
    <property type="term" value="P:sphingomyelin catabolic process"/>
    <property type="evidence" value="ECO:0007669"/>
    <property type="project" value="UniProtKB-UniRule"/>
</dbReference>
<keyword evidence="10 12" id="KW-0326">Glycosidase</keyword>
<feature type="disulfide bond" evidence="14">
    <location>
        <begin position="192"/>
        <end position="197"/>
    </location>
</feature>
<dbReference type="InterPro" id="IPR045473">
    <property type="entry name" value="ASM_C"/>
</dbReference>
<dbReference type="InterPro" id="IPR041805">
    <property type="entry name" value="ASMase/PPN1_MPP"/>
</dbReference>
<keyword evidence="3" id="KW-0964">Secreted</keyword>
<dbReference type="EMBL" id="JABSTR010000011">
    <property type="protein sequence ID" value="KAH9382317.1"/>
    <property type="molecule type" value="Genomic_DNA"/>
</dbReference>
<feature type="disulfide bond" evidence="14">
    <location>
        <begin position="198"/>
        <end position="222"/>
    </location>
</feature>
<dbReference type="InterPro" id="IPR011160">
    <property type="entry name" value="Sphingomy_PDE"/>
</dbReference>
<comment type="caution">
    <text evidence="17">The sequence shown here is derived from an EMBL/GenBank/DDBJ whole genome shotgun (WGS) entry which is preliminary data.</text>
</comment>
<dbReference type="GO" id="GO:0005764">
    <property type="term" value="C:lysosome"/>
    <property type="evidence" value="ECO:0007669"/>
    <property type="project" value="TreeGrafter"/>
</dbReference>
<dbReference type="GO" id="GO:0016020">
    <property type="term" value="C:membrane"/>
    <property type="evidence" value="ECO:0007669"/>
    <property type="project" value="GOC"/>
</dbReference>
<comment type="cofactor">
    <cofactor evidence="13">
        <name>Zn(2+)</name>
        <dbReference type="ChEBI" id="CHEBI:29105"/>
    </cofactor>
    <text evidence="13">Binds 2 Zn(2+) ions per subunit.</text>
</comment>
<proteinExistence type="inferred from homology"/>
<evidence type="ECO:0000256" key="1">
    <source>
        <dbReference type="ARBA" id="ARBA00004613"/>
    </source>
</evidence>
<feature type="domain" description="Saposin B-type" evidence="16">
    <location>
        <begin position="57"/>
        <end position="141"/>
    </location>
</feature>
<evidence type="ECO:0000256" key="8">
    <source>
        <dbReference type="ARBA" id="ARBA00023157"/>
    </source>
</evidence>
<evidence type="ECO:0000256" key="11">
    <source>
        <dbReference type="ARBA" id="ARBA00047268"/>
    </source>
</evidence>
<keyword evidence="8 14" id="KW-1015">Disulfide bond</keyword>
<dbReference type="EC" id="3.1.4.12" evidence="12"/>
<dbReference type="PANTHER" id="PTHR10340:SF34">
    <property type="entry name" value="SPHINGOMYELIN PHOSPHODIESTERASE"/>
    <property type="match status" value="1"/>
</dbReference>
<evidence type="ECO:0000259" key="16">
    <source>
        <dbReference type="PROSITE" id="PS50015"/>
    </source>
</evidence>
<evidence type="ECO:0000313" key="17">
    <source>
        <dbReference type="EMBL" id="KAH9382317.1"/>
    </source>
</evidence>
<dbReference type="Proteomes" id="UP000821853">
    <property type="component" value="Chromosome 9"/>
</dbReference>
<comment type="catalytic activity">
    <reaction evidence="11">
        <text>a sphingomyelin + H2O = phosphocholine + an N-acylsphing-4-enine + H(+)</text>
        <dbReference type="Rhea" id="RHEA:19253"/>
        <dbReference type="ChEBI" id="CHEBI:15377"/>
        <dbReference type="ChEBI" id="CHEBI:15378"/>
        <dbReference type="ChEBI" id="CHEBI:17636"/>
        <dbReference type="ChEBI" id="CHEBI:52639"/>
        <dbReference type="ChEBI" id="CHEBI:295975"/>
        <dbReference type="EC" id="3.1.4.12"/>
    </reaction>
    <physiologicalReaction direction="left-to-right" evidence="11">
        <dbReference type="Rhea" id="RHEA:19254"/>
    </physiologicalReaction>
</comment>
<evidence type="ECO:0000313" key="18">
    <source>
        <dbReference type="Proteomes" id="UP000821853"/>
    </source>
</evidence>
<comment type="subcellular location">
    <subcellularLocation>
        <location evidence="1">Secreted</location>
    </subcellularLocation>
</comment>
<evidence type="ECO:0000256" key="5">
    <source>
        <dbReference type="ARBA" id="ARBA00022729"/>
    </source>
</evidence>
<dbReference type="SUPFAM" id="SSF56300">
    <property type="entry name" value="Metallo-dependent phosphatases"/>
    <property type="match status" value="1"/>
</dbReference>
<comment type="similarity">
    <text evidence="2 12">Belongs to the acid sphingomyelinase family.</text>
</comment>
<feature type="disulfide bond" evidence="14">
    <location>
        <begin position="64"/>
        <end position="129"/>
    </location>
</feature>
<accession>A0A9J6H3K0</accession>
<dbReference type="AlphaFoldDB" id="A0A9J6H3K0"/>
<evidence type="ECO:0000256" key="13">
    <source>
        <dbReference type="PIRSR" id="PIRSR000948-1"/>
    </source>
</evidence>
<feature type="disulfide bond" evidence="14">
    <location>
        <begin position="357"/>
        <end position="405"/>
    </location>
</feature>
<evidence type="ECO:0000256" key="7">
    <source>
        <dbReference type="ARBA" id="ARBA00022833"/>
    </source>
</evidence>
<keyword evidence="18" id="KW-1185">Reference proteome</keyword>
<reference evidence="17 18" key="1">
    <citation type="journal article" date="2020" name="Cell">
        <title>Large-Scale Comparative Analyses of Tick Genomes Elucidate Their Genetic Diversity and Vector Capacities.</title>
        <authorList>
            <consortium name="Tick Genome and Microbiome Consortium (TIGMIC)"/>
            <person name="Jia N."/>
            <person name="Wang J."/>
            <person name="Shi W."/>
            <person name="Du L."/>
            <person name="Sun Y."/>
            <person name="Zhan W."/>
            <person name="Jiang J.F."/>
            <person name="Wang Q."/>
            <person name="Zhang B."/>
            <person name="Ji P."/>
            <person name="Bell-Sakyi L."/>
            <person name="Cui X.M."/>
            <person name="Yuan T.T."/>
            <person name="Jiang B.G."/>
            <person name="Yang W.F."/>
            <person name="Lam T.T."/>
            <person name="Chang Q.C."/>
            <person name="Ding S.J."/>
            <person name="Wang X.J."/>
            <person name="Zhu J.G."/>
            <person name="Ruan X.D."/>
            <person name="Zhao L."/>
            <person name="Wei J.T."/>
            <person name="Ye R.Z."/>
            <person name="Que T.C."/>
            <person name="Du C.H."/>
            <person name="Zhou Y.H."/>
            <person name="Cheng J.X."/>
            <person name="Dai P.F."/>
            <person name="Guo W.B."/>
            <person name="Han X.H."/>
            <person name="Huang E.J."/>
            <person name="Li L.F."/>
            <person name="Wei W."/>
            <person name="Gao Y.C."/>
            <person name="Liu J.Z."/>
            <person name="Shao H.Z."/>
            <person name="Wang X."/>
            <person name="Wang C.C."/>
            <person name="Yang T.C."/>
            <person name="Huo Q.B."/>
            <person name="Li W."/>
            <person name="Chen H.Y."/>
            <person name="Chen S.E."/>
            <person name="Zhou L.G."/>
            <person name="Ni X.B."/>
            <person name="Tian J.H."/>
            <person name="Sheng Y."/>
            <person name="Liu T."/>
            <person name="Pan Y.S."/>
            <person name="Xia L.Y."/>
            <person name="Li J."/>
            <person name="Zhao F."/>
            <person name="Cao W.C."/>
        </authorList>
    </citation>
    <scope>NUCLEOTIDE SEQUENCE [LARGE SCALE GENOMIC DNA]</scope>
    <source>
        <strain evidence="17">HaeL-2018</strain>
    </source>
</reference>
<evidence type="ECO:0000256" key="2">
    <source>
        <dbReference type="ARBA" id="ARBA00008234"/>
    </source>
</evidence>
<dbReference type="InterPro" id="IPR004843">
    <property type="entry name" value="Calcineurin-like_PHP"/>
</dbReference>
<evidence type="ECO:0000256" key="4">
    <source>
        <dbReference type="ARBA" id="ARBA00022723"/>
    </source>
</evidence>
<feature type="chain" id="PRO_5039954410" description="Sphingomyelin phosphodiesterase" evidence="15">
    <location>
        <begin position="20"/>
        <end position="606"/>
    </location>
</feature>